<evidence type="ECO:0000256" key="1">
    <source>
        <dbReference type="SAM" id="MobiDB-lite"/>
    </source>
</evidence>
<dbReference type="OrthoDB" id="3184970at2759"/>
<feature type="region of interest" description="Disordered" evidence="1">
    <location>
        <begin position="1"/>
        <end position="22"/>
    </location>
</feature>
<proteinExistence type="predicted"/>
<gene>
    <name evidence="2" type="ORF">CVT24_008233</name>
</gene>
<reference evidence="2 3" key="1">
    <citation type="journal article" date="2018" name="Evol. Lett.">
        <title>Horizontal gene cluster transfer increased hallucinogenic mushroom diversity.</title>
        <authorList>
            <person name="Reynolds H.T."/>
            <person name="Vijayakumar V."/>
            <person name="Gluck-Thaler E."/>
            <person name="Korotkin H.B."/>
            <person name="Matheny P.B."/>
            <person name="Slot J.C."/>
        </authorList>
    </citation>
    <scope>NUCLEOTIDE SEQUENCE [LARGE SCALE GENOMIC DNA]</scope>
    <source>
        <strain evidence="2 3">2629</strain>
    </source>
</reference>
<dbReference type="EMBL" id="NHTK01000806">
    <property type="protein sequence ID" value="PPR05464.1"/>
    <property type="molecule type" value="Genomic_DNA"/>
</dbReference>
<keyword evidence="3" id="KW-1185">Reference proteome</keyword>
<dbReference type="AlphaFoldDB" id="A0A409YR24"/>
<accession>A0A409YR24</accession>
<protein>
    <recommendedName>
        <fullName evidence="4">BTB domain-containing protein</fullName>
    </recommendedName>
</protein>
<evidence type="ECO:0000313" key="3">
    <source>
        <dbReference type="Proteomes" id="UP000284842"/>
    </source>
</evidence>
<name>A0A409YR24_9AGAR</name>
<dbReference type="InParanoid" id="A0A409YR24"/>
<evidence type="ECO:0000313" key="2">
    <source>
        <dbReference type="EMBL" id="PPR05464.1"/>
    </source>
</evidence>
<evidence type="ECO:0008006" key="4">
    <source>
        <dbReference type="Google" id="ProtNLM"/>
    </source>
</evidence>
<sequence length="466" mass="51915">MDSEMQPTPSAPSDGTDIEPCPVRGCTIPVDLIIVSKDKKHISAHTSNLGQFSNGFPAPHALSELARGAVSGPEQARLEETADVLRLLLRFMHHTHLPDLDVLPFATVAGMAEAAEKYEVFSAIALGKACMKRRAENQIKPLQPHDALKVLFYALKHGYNDIADSAALRTLDVSLDQFLPLAEFAGVSQHIIRWVRYREQHQHKLQNILSWCRFNSPGPHQDDGGVSFCSQWSEFENEVIGMFTTHLSWVYKFADIVERHAERKQTFREDTLTYSDEAGFVLTCNTLPGCTIPVDLILVSRDEKCISAHTSNLGQFSNGFPAPHASIEFAQETVSGLRLLEEAHLEETGDVLRLLLWFMHHTHLPDLDALPFETVAGMAEAAEKYEVFSAIAFGKLYMMRRVENQAKPLLSHESAKVLFYALKHGYDDLADSAALGTLDLTLDLFLTQAEDEGVSPQHVIQWVSSL</sequence>
<comment type="caution">
    <text evidence="2">The sequence shown here is derived from an EMBL/GenBank/DDBJ whole genome shotgun (WGS) entry which is preliminary data.</text>
</comment>
<dbReference type="Proteomes" id="UP000284842">
    <property type="component" value="Unassembled WGS sequence"/>
</dbReference>
<organism evidence="2 3">
    <name type="scientific">Panaeolus cyanescens</name>
    <dbReference type="NCBI Taxonomy" id="181874"/>
    <lineage>
        <taxon>Eukaryota</taxon>
        <taxon>Fungi</taxon>
        <taxon>Dikarya</taxon>
        <taxon>Basidiomycota</taxon>
        <taxon>Agaricomycotina</taxon>
        <taxon>Agaricomycetes</taxon>
        <taxon>Agaricomycetidae</taxon>
        <taxon>Agaricales</taxon>
        <taxon>Agaricineae</taxon>
        <taxon>Galeropsidaceae</taxon>
        <taxon>Panaeolus</taxon>
    </lineage>
</organism>
<feature type="compositionally biased region" description="Polar residues" evidence="1">
    <location>
        <begin position="1"/>
        <end position="13"/>
    </location>
</feature>